<dbReference type="InterPro" id="IPR009014">
    <property type="entry name" value="Transketo_C/PFOR_II"/>
</dbReference>
<dbReference type="AlphaFoldDB" id="A0A1H9YHW1"/>
<name>A0A1H9YHW1_9PSED</name>
<dbReference type="Pfam" id="PF22613">
    <property type="entry name" value="Transketolase_C_1"/>
    <property type="match status" value="1"/>
</dbReference>
<dbReference type="PANTHER" id="PTHR43825:SF3">
    <property type="entry name" value="PYRUVATE DEHYDROGENASE E1 COMPONENT"/>
    <property type="match status" value="1"/>
</dbReference>
<sequence>MDSLRLQHTAKTGSAARACIECIDQSHLTEAVTQSSPLFTVVDLIKRLESDPRSRGQFWKINDRASELSTGTAISTWPLRFSEPARNDERPLFYMTQSATSAHLSMLTSQTGQRGIILNDIESTPSRWAKGAHPWLPLWLASNRHCIPFDPATGDEARAILAGALDELYVQGSPGFCYMTLHDETGDGLVCDPAQAFLGMYRLNPQPPGAPHIRLLGAGLMLREVQAAARILHDDWGIAAEVWSCPSYTKLARGAERQSRHKRLLRGKAPRSSHLHDCLGNSQTPVVAVTGYAEFVAAQLAAHVRGPFAALGADSLEPHQRLDRHWIAMTALRELANLEQISTSMVSQALNRYRLV</sequence>
<proteinExistence type="predicted"/>
<dbReference type="PANTHER" id="PTHR43825">
    <property type="entry name" value="PYRUVATE DEHYDROGENASE E1 COMPONENT"/>
    <property type="match status" value="1"/>
</dbReference>
<dbReference type="Gene3D" id="3.40.50.920">
    <property type="match status" value="1"/>
</dbReference>
<dbReference type="EMBL" id="FOHW01000001">
    <property type="protein sequence ID" value="SES68642.1"/>
    <property type="molecule type" value="Genomic_DNA"/>
</dbReference>
<dbReference type="InterPro" id="IPR055152">
    <property type="entry name" value="Transketolase-like_C_2"/>
</dbReference>
<dbReference type="Proteomes" id="UP000182332">
    <property type="component" value="Unassembled WGS sequence"/>
</dbReference>
<feature type="domain" description="Transketolase-like C-terminal" evidence="1">
    <location>
        <begin position="199"/>
        <end position="301"/>
    </location>
</feature>
<keyword evidence="2" id="KW-0670">Pyruvate</keyword>
<dbReference type="SUPFAM" id="SSF52922">
    <property type="entry name" value="TK C-terminal domain-like"/>
    <property type="match status" value="1"/>
</dbReference>
<evidence type="ECO:0000313" key="2">
    <source>
        <dbReference type="EMBL" id="SES68642.1"/>
    </source>
</evidence>
<evidence type="ECO:0000259" key="1">
    <source>
        <dbReference type="Pfam" id="PF22613"/>
    </source>
</evidence>
<protein>
    <submittedName>
        <fullName evidence="2">Pyruvate dehydrogenase E1 component</fullName>
    </submittedName>
</protein>
<accession>A0A1H9YHW1</accession>
<dbReference type="OrthoDB" id="9020579at2"/>
<organism evidence="2 3">
    <name type="scientific">Pseudomonas graminis</name>
    <dbReference type="NCBI Taxonomy" id="158627"/>
    <lineage>
        <taxon>Bacteria</taxon>
        <taxon>Pseudomonadati</taxon>
        <taxon>Pseudomonadota</taxon>
        <taxon>Gammaproteobacteria</taxon>
        <taxon>Pseudomonadales</taxon>
        <taxon>Pseudomonadaceae</taxon>
        <taxon>Pseudomonas</taxon>
    </lineage>
</organism>
<dbReference type="RefSeq" id="WP_074883533.1">
    <property type="nucleotide sequence ID" value="NZ_FOHW01000001.1"/>
</dbReference>
<gene>
    <name evidence="2" type="ORF">SAMN05216197_101263</name>
</gene>
<evidence type="ECO:0000313" key="3">
    <source>
        <dbReference type="Proteomes" id="UP000182332"/>
    </source>
</evidence>
<reference evidence="2 3" key="1">
    <citation type="submission" date="2016-10" db="EMBL/GenBank/DDBJ databases">
        <authorList>
            <person name="de Groot N.N."/>
        </authorList>
    </citation>
    <scope>NUCLEOTIDE SEQUENCE [LARGE SCALE GENOMIC DNA]</scope>
    <source>
        <strain evidence="2 3">DSM 11363</strain>
    </source>
</reference>
<dbReference type="InterPro" id="IPR051157">
    <property type="entry name" value="PDH/Transketolase"/>
</dbReference>